<dbReference type="SUPFAM" id="SSF53335">
    <property type="entry name" value="S-adenosyl-L-methionine-dependent methyltransferases"/>
    <property type="match status" value="1"/>
</dbReference>
<keyword evidence="1" id="KW-0489">Methyltransferase</keyword>
<dbReference type="Pfam" id="PF13489">
    <property type="entry name" value="Methyltransf_23"/>
    <property type="match status" value="1"/>
</dbReference>
<name>A0A1I0BNA6_9PROT</name>
<dbReference type="Proteomes" id="UP000183339">
    <property type="component" value="Unassembled WGS sequence"/>
</dbReference>
<dbReference type="InterPro" id="IPR029063">
    <property type="entry name" value="SAM-dependent_MTases_sf"/>
</dbReference>
<dbReference type="EMBL" id="FOHI01000003">
    <property type="protein sequence ID" value="SET07767.1"/>
    <property type="molecule type" value="Genomic_DNA"/>
</dbReference>
<evidence type="ECO:0000313" key="1">
    <source>
        <dbReference type="EMBL" id="SET07767.1"/>
    </source>
</evidence>
<dbReference type="PANTHER" id="PTHR43861">
    <property type="entry name" value="TRANS-ACONITATE 2-METHYLTRANSFERASE-RELATED"/>
    <property type="match status" value="1"/>
</dbReference>
<accession>A0A1I0BNA6</accession>
<dbReference type="GO" id="GO:0008168">
    <property type="term" value="F:methyltransferase activity"/>
    <property type="evidence" value="ECO:0007669"/>
    <property type="project" value="UniProtKB-KW"/>
</dbReference>
<reference evidence="1 2" key="1">
    <citation type="submission" date="2016-10" db="EMBL/GenBank/DDBJ databases">
        <authorList>
            <person name="de Groot N.N."/>
        </authorList>
    </citation>
    <scope>NUCLEOTIDE SEQUENCE [LARGE SCALE GENOMIC DNA]</scope>
    <source>
        <strain evidence="1 2">Nl7</strain>
    </source>
</reference>
<proteinExistence type="predicted"/>
<gene>
    <name evidence="1" type="ORF">SAMN05216412_10363</name>
</gene>
<organism evidence="1 2">
    <name type="scientific">Nitrosospira multiformis</name>
    <dbReference type="NCBI Taxonomy" id="1231"/>
    <lineage>
        <taxon>Bacteria</taxon>
        <taxon>Pseudomonadati</taxon>
        <taxon>Pseudomonadota</taxon>
        <taxon>Betaproteobacteria</taxon>
        <taxon>Nitrosomonadales</taxon>
        <taxon>Nitrosomonadaceae</taxon>
        <taxon>Nitrosospira</taxon>
    </lineage>
</organism>
<sequence length="315" mass="35850">MLVERKICPSCNRADFVQLHETPYSDRELAEFLSAYYTKAEPIAQAKALQGGAFVILECRACGLYFQRDVPDDDFSAEIYGNWLGEDDPLAPHKPPMPVAYYSLMAAEVMQIIVFLQKRTGTNRRLRFLDFGQGWGYWSQMARSFGVDVCGIELSPKKVAYAKSVGLNIVEISDLEHCQFDFINTEQVIEHVAEPRRVVERLKKYLAPGGVIKLSVPDGKDMVQTLNSWNWMNSLARQEAIMPIHPLEHLNCFTSDSLTHMAELCGLKRISVPLITCYAYSTDWSSLKLIAKNILRPIKRFKLNKGCYALFSHRI</sequence>
<evidence type="ECO:0000313" key="2">
    <source>
        <dbReference type="Proteomes" id="UP000183339"/>
    </source>
</evidence>
<keyword evidence="1" id="KW-0808">Transferase</keyword>
<dbReference type="Gene3D" id="3.40.50.150">
    <property type="entry name" value="Vaccinia Virus protein VP39"/>
    <property type="match status" value="1"/>
</dbReference>
<protein>
    <submittedName>
        <fullName evidence="1">Methyltransferase domain-containing protein</fullName>
    </submittedName>
</protein>
<dbReference type="GO" id="GO:0032259">
    <property type="term" value="P:methylation"/>
    <property type="evidence" value="ECO:0007669"/>
    <property type="project" value="UniProtKB-KW"/>
</dbReference>
<dbReference type="AlphaFoldDB" id="A0A1I0BNA6"/>
<dbReference type="CDD" id="cd02440">
    <property type="entry name" value="AdoMet_MTases"/>
    <property type="match status" value="1"/>
</dbReference>